<keyword evidence="2" id="KW-1185">Reference proteome</keyword>
<reference evidence="1 2" key="1">
    <citation type="submission" date="2021-06" db="EMBL/GenBank/DDBJ databases">
        <title>Gemonas diversity in paddy soil.</title>
        <authorList>
            <person name="Liu G."/>
        </authorList>
    </citation>
    <scope>NUCLEOTIDE SEQUENCE [LARGE SCALE GENOMIC DNA]</scope>
    <source>
        <strain evidence="1 2">RG29</strain>
    </source>
</reference>
<gene>
    <name evidence="1" type="ORF">KP005_13560</name>
</gene>
<proteinExistence type="predicted"/>
<dbReference type="EMBL" id="CP076724">
    <property type="protein sequence ID" value="QWV96395.1"/>
    <property type="molecule type" value="Genomic_DNA"/>
</dbReference>
<organism evidence="1 2">
    <name type="scientific">Geomonas diazotrophica</name>
    <dbReference type="NCBI Taxonomy" id="2843197"/>
    <lineage>
        <taxon>Bacteria</taxon>
        <taxon>Pseudomonadati</taxon>
        <taxon>Thermodesulfobacteriota</taxon>
        <taxon>Desulfuromonadia</taxon>
        <taxon>Geobacterales</taxon>
        <taxon>Geobacteraceae</taxon>
        <taxon>Geomonas</taxon>
    </lineage>
</organism>
<protein>
    <recommendedName>
        <fullName evidence="3">SHOCT domain-containing protein</fullName>
    </recommendedName>
</protein>
<evidence type="ECO:0008006" key="3">
    <source>
        <dbReference type="Google" id="ProtNLM"/>
    </source>
</evidence>
<accession>A0ABX8JDE0</accession>
<sequence length="134" mass="14748">MMTLAVIAGCATELNGPQKAELQWYRNKGMAIEEKDASTAAWLGILPGGGSFYTRNYGIGVVNLLCWPFSVLWDPASGYNGAEMLNYTSTVSVVEKKRNAELRDLDAKLGAGVITKEEYFKQKAACEKRYTPDL</sequence>
<dbReference type="Proteomes" id="UP000683493">
    <property type="component" value="Chromosome"/>
</dbReference>
<name>A0ABX8JDE0_9BACT</name>
<evidence type="ECO:0000313" key="1">
    <source>
        <dbReference type="EMBL" id="QWV96395.1"/>
    </source>
</evidence>
<evidence type="ECO:0000313" key="2">
    <source>
        <dbReference type="Proteomes" id="UP000683493"/>
    </source>
</evidence>